<dbReference type="CDD" id="cd06261">
    <property type="entry name" value="TM_PBP2"/>
    <property type="match status" value="1"/>
</dbReference>
<evidence type="ECO:0000313" key="10">
    <source>
        <dbReference type="EMBL" id="UXE62383.1"/>
    </source>
</evidence>
<evidence type="ECO:0000256" key="6">
    <source>
        <dbReference type="ARBA" id="ARBA00035642"/>
    </source>
</evidence>
<dbReference type="Pfam" id="PF04069">
    <property type="entry name" value="OpuAC"/>
    <property type="match status" value="1"/>
</dbReference>
<dbReference type="KEGG" id="wna:KA717_06220"/>
<keyword evidence="3 8" id="KW-0812">Transmembrane</keyword>
<keyword evidence="5 8" id="KW-0472">Membrane</keyword>
<comment type="subcellular location">
    <subcellularLocation>
        <location evidence="8">Cell membrane</location>
        <topology evidence="8">Multi-pass membrane protein</topology>
    </subcellularLocation>
    <subcellularLocation>
        <location evidence="1">Membrane</location>
        <topology evidence="1">Multi-pass membrane protein</topology>
    </subcellularLocation>
</comment>
<keyword evidence="2 8" id="KW-0813">Transport</keyword>
<dbReference type="PANTHER" id="PTHR30177:SF4">
    <property type="entry name" value="OSMOPROTECTANT IMPORT PERMEASE PROTEIN OSMW"/>
    <property type="match status" value="1"/>
</dbReference>
<dbReference type="GO" id="GO:0043190">
    <property type="term" value="C:ATP-binding cassette (ABC) transporter complex"/>
    <property type="evidence" value="ECO:0007669"/>
    <property type="project" value="InterPro"/>
</dbReference>
<feature type="transmembrane region" description="Helical" evidence="8">
    <location>
        <begin position="173"/>
        <end position="194"/>
    </location>
</feature>
<comment type="similarity">
    <text evidence="8">Belongs to the binding-protein-dependent transport system permease family.</text>
</comment>
<evidence type="ECO:0000256" key="5">
    <source>
        <dbReference type="ARBA" id="ARBA00023136"/>
    </source>
</evidence>
<evidence type="ECO:0000256" key="7">
    <source>
        <dbReference type="ARBA" id="ARBA00035652"/>
    </source>
</evidence>
<name>A0A977PXL0_9CYAN</name>
<feature type="transmembrane region" description="Helical" evidence="8">
    <location>
        <begin position="77"/>
        <end position="99"/>
    </location>
</feature>
<dbReference type="AlphaFoldDB" id="A0A977PXL0"/>
<feature type="transmembrane region" description="Helical" evidence="8">
    <location>
        <begin position="120"/>
        <end position="153"/>
    </location>
</feature>
<feature type="transmembrane region" description="Helical" evidence="8">
    <location>
        <begin position="48"/>
        <end position="71"/>
    </location>
</feature>
<dbReference type="Gene3D" id="3.40.190.120">
    <property type="entry name" value="Osmoprotection protein (prox), domain 2"/>
    <property type="match status" value="1"/>
</dbReference>
<feature type="transmembrane region" description="Helical" evidence="8">
    <location>
        <begin position="215"/>
        <end position="233"/>
    </location>
</feature>
<dbReference type="FunFam" id="1.10.3720.10:FF:000001">
    <property type="entry name" value="Glycine betaine ABC transporter, permease"/>
    <property type="match status" value="1"/>
</dbReference>
<dbReference type="InterPro" id="IPR051204">
    <property type="entry name" value="ABC_transp_perm/SBD"/>
</dbReference>
<keyword evidence="4 8" id="KW-1133">Transmembrane helix</keyword>
<dbReference type="EMBL" id="CP073041">
    <property type="protein sequence ID" value="UXE62383.1"/>
    <property type="molecule type" value="Genomic_DNA"/>
</dbReference>
<dbReference type="Gene3D" id="1.10.3720.10">
    <property type="entry name" value="MetI-like"/>
    <property type="match status" value="1"/>
</dbReference>
<proteinExistence type="inferred from homology"/>
<comment type="similarity">
    <text evidence="7">In the N-terminal section; belongs to the binding-protein-dependent transport system permease family.</text>
</comment>
<dbReference type="SUPFAM" id="SSF161098">
    <property type="entry name" value="MetI-like"/>
    <property type="match status" value="1"/>
</dbReference>
<dbReference type="Gene3D" id="3.40.190.10">
    <property type="entry name" value="Periplasmic binding protein-like II"/>
    <property type="match status" value="1"/>
</dbReference>
<reference evidence="10" key="1">
    <citation type="submission" date="2021-04" db="EMBL/GenBank/DDBJ databases">
        <title>Genome sequence of Woronichinia naegeliana from Washington state freshwater lake bloom.</title>
        <authorList>
            <person name="Dreher T.W."/>
        </authorList>
    </citation>
    <scope>NUCLEOTIDE SEQUENCE</scope>
    <source>
        <strain evidence="10">WA131</strain>
    </source>
</reference>
<organism evidence="10">
    <name type="scientific">Woronichinia naegeliana WA131</name>
    <dbReference type="NCBI Taxonomy" id="2824559"/>
    <lineage>
        <taxon>Bacteria</taxon>
        <taxon>Bacillati</taxon>
        <taxon>Cyanobacteriota</taxon>
        <taxon>Cyanophyceae</taxon>
        <taxon>Synechococcales</taxon>
        <taxon>Coelosphaeriaceae</taxon>
        <taxon>Woronichinia</taxon>
    </lineage>
</organism>
<accession>A0A977PXL0</accession>
<dbReference type="CDD" id="cd13613">
    <property type="entry name" value="PBP2_Opu_like_2"/>
    <property type="match status" value="1"/>
</dbReference>
<feature type="transmembrane region" description="Helical" evidence="8">
    <location>
        <begin position="15"/>
        <end position="36"/>
    </location>
</feature>
<dbReference type="PANTHER" id="PTHR30177">
    <property type="entry name" value="GLYCINE BETAINE/L-PROLINE TRANSPORT SYSTEM PERMEASE PROTEIN PROW"/>
    <property type="match status" value="1"/>
</dbReference>
<evidence type="ECO:0000256" key="3">
    <source>
        <dbReference type="ARBA" id="ARBA00022692"/>
    </source>
</evidence>
<dbReference type="InterPro" id="IPR035906">
    <property type="entry name" value="MetI-like_sf"/>
</dbReference>
<evidence type="ECO:0000256" key="2">
    <source>
        <dbReference type="ARBA" id="ARBA00022448"/>
    </source>
</evidence>
<gene>
    <name evidence="10" type="ORF">KA717_06220</name>
</gene>
<dbReference type="InterPro" id="IPR007210">
    <property type="entry name" value="ABC_Gly_betaine_transp_sub-bd"/>
</dbReference>
<protein>
    <submittedName>
        <fullName evidence="10">ABC transporter permease subunit</fullName>
    </submittedName>
</protein>
<dbReference type="Pfam" id="PF00528">
    <property type="entry name" value="BPD_transp_1"/>
    <property type="match status" value="1"/>
</dbReference>
<dbReference type="PROSITE" id="PS50928">
    <property type="entry name" value="ABC_TM1"/>
    <property type="match status" value="1"/>
</dbReference>
<feature type="domain" description="ABC transmembrane type-1" evidence="9">
    <location>
        <begin position="11"/>
        <end position="193"/>
    </location>
</feature>
<comment type="similarity">
    <text evidence="6">In the C-terminal section; belongs to the OsmX family.</text>
</comment>
<evidence type="ECO:0000256" key="1">
    <source>
        <dbReference type="ARBA" id="ARBA00004141"/>
    </source>
</evidence>
<evidence type="ECO:0000256" key="4">
    <source>
        <dbReference type="ARBA" id="ARBA00022989"/>
    </source>
</evidence>
<dbReference type="Proteomes" id="UP001065613">
    <property type="component" value="Chromosome"/>
</dbReference>
<dbReference type="GO" id="GO:0022857">
    <property type="term" value="F:transmembrane transporter activity"/>
    <property type="evidence" value="ECO:0007669"/>
    <property type="project" value="InterPro"/>
</dbReference>
<sequence>MELITEILLRTGEHLVLVLIAMASAITISIPLGIFITRQKQSAKPILVIANAIQTIPSLAIFGFLITVPLLGGIGKVPAIVALTLYALLPLILNTYTGLNQVDPGFIEAGLSMGMSRRQVLFYIELPLALNVILTGIRVSTVICVGIATIAAAIGAGGLGTFIFRGISTVNNQLILAGAIPSALIALSADWGIGWLEKQLTRRTPRQPFSRKKRLIWLSLAGFLLFSSIGIFYQQINFNNKSVGEITIGSKNFTEQVILSEILAQQIENNTNLKVDRKFNLGGTFICHEAVKAGKIAGYVEYTGTALTAILKEPIINNSQEVYRLVKQAYQEQLALTVFPSLGFENTFAIVIRGADAQRLKIKTLSEAARYTNQWQAGFGYEFLAREDGFPGLAKTYGLEFAKAPKEMDLGLMYRALADKQVDLVAGNSTDGLIPILKLVILQDDKHYFPPYDAVPVFNEKILQKYPQLRTAVLKLSGQISAEEMQQLNYQVDNQVKSVEESAKSFLQSKGLIKN</sequence>
<evidence type="ECO:0000256" key="8">
    <source>
        <dbReference type="RuleBase" id="RU363032"/>
    </source>
</evidence>
<dbReference type="GO" id="GO:0031460">
    <property type="term" value="P:glycine betaine transport"/>
    <property type="evidence" value="ECO:0007669"/>
    <property type="project" value="TreeGrafter"/>
</dbReference>
<dbReference type="SUPFAM" id="SSF53850">
    <property type="entry name" value="Periplasmic binding protein-like II"/>
    <property type="match status" value="1"/>
</dbReference>
<evidence type="ECO:0000259" key="9">
    <source>
        <dbReference type="PROSITE" id="PS50928"/>
    </source>
</evidence>
<dbReference type="InterPro" id="IPR000515">
    <property type="entry name" value="MetI-like"/>
</dbReference>